<dbReference type="PANTHER" id="PTHR34477">
    <property type="entry name" value="UPF0213 PROTEIN YHBQ"/>
    <property type="match status" value="1"/>
</dbReference>
<dbReference type="Pfam" id="PF01541">
    <property type="entry name" value="GIY-YIG"/>
    <property type="match status" value="1"/>
</dbReference>
<dbReference type="PANTHER" id="PTHR34477:SF1">
    <property type="entry name" value="UPF0213 PROTEIN YHBQ"/>
    <property type="match status" value="1"/>
</dbReference>
<dbReference type="SUPFAM" id="SSF82771">
    <property type="entry name" value="GIY-YIG endonuclease"/>
    <property type="match status" value="1"/>
</dbReference>
<dbReference type="RefSeq" id="WP_379150317.1">
    <property type="nucleotide sequence ID" value="NZ_JBHSRJ010000002.1"/>
</dbReference>
<evidence type="ECO:0000259" key="2">
    <source>
        <dbReference type="PROSITE" id="PS50164"/>
    </source>
</evidence>
<organism evidence="3 4">
    <name type="scientific">Nocardioides hankookensis</name>
    <dbReference type="NCBI Taxonomy" id="443157"/>
    <lineage>
        <taxon>Bacteria</taxon>
        <taxon>Bacillati</taxon>
        <taxon>Actinomycetota</taxon>
        <taxon>Actinomycetes</taxon>
        <taxon>Propionibacteriales</taxon>
        <taxon>Nocardioidaceae</taxon>
        <taxon>Nocardioides</taxon>
    </lineage>
</organism>
<reference evidence="4" key="1">
    <citation type="journal article" date="2019" name="Int. J. Syst. Evol. Microbiol.">
        <title>The Global Catalogue of Microorganisms (GCM) 10K type strain sequencing project: providing services to taxonomists for standard genome sequencing and annotation.</title>
        <authorList>
            <consortium name="The Broad Institute Genomics Platform"/>
            <consortium name="The Broad Institute Genome Sequencing Center for Infectious Disease"/>
            <person name="Wu L."/>
            <person name="Ma J."/>
        </authorList>
    </citation>
    <scope>NUCLEOTIDE SEQUENCE [LARGE SCALE GENOMIC DNA]</scope>
    <source>
        <strain evidence="4">CCUG 54522</strain>
    </source>
</reference>
<feature type="domain" description="GIY-YIG" evidence="2">
    <location>
        <begin position="1"/>
        <end position="76"/>
    </location>
</feature>
<dbReference type="InterPro" id="IPR050190">
    <property type="entry name" value="UPF0213_domain"/>
</dbReference>
<keyword evidence="4" id="KW-1185">Reference proteome</keyword>
<comment type="similarity">
    <text evidence="1">Belongs to the UPF0213 family.</text>
</comment>
<comment type="caution">
    <text evidence="3">The sequence shown here is derived from an EMBL/GenBank/DDBJ whole genome shotgun (WGS) entry which is preliminary data.</text>
</comment>
<dbReference type="InterPro" id="IPR035901">
    <property type="entry name" value="GIY-YIG_endonuc_sf"/>
</dbReference>
<gene>
    <name evidence="3" type="ORF">ACFPYL_03335</name>
</gene>
<evidence type="ECO:0000313" key="4">
    <source>
        <dbReference type="Proteomes" id="UP001596135"/>
    </source>
</evidence>
<evidence type="ECO:0000313" key="3">
    <source>
        <dbReference type="EMBL" id="MFC6042087.1"/>
    </source>
</evidence>
<dbReference type="PROSITE" id="PS50164">
    <property type="entry name" value="GIY_YIG"/>
    <property type="match status" value="1"/>
</dbReference>
<dbReference type="Proteomes" id="UP001596135">
    <property type="component" value="Unassembled WGS sequence"/>
</dbReference>
<protein>
    <submittedName>
        <fullName evidence="3">GIY-YIG nuclease family protein</fullName>
    </submittedName>
</protein>
<name>A0ABW1LFS4_9ACTN</name>
<dbReference type="EMBL" id="JBHSRJ010000002">
    <property type="protein sequence ID" value="MFC6042087.1"/>
    <property type="molecule type" value="Genomic_DNA"/>
</dbReference>
<proteinExistence type="inferred from homology"/>
<evidence type="ECO:0000256" key="1">
    <source>
        <dbReference type="ARBA" id="ARBA00007435"/>
    </source>
</evidence>
<dbReference type="CDD" id="cd10456">
    <property type="entry name" value="GIY-YIG_UPF0213"/>
    <property type="match status" value="1"/>
</dbReference>
<accession>A0ABW1LFS4</accession>
<dbReference type="Gene3D" id="3.40.1440.10">
    <property type="entry name" value="GIY-YIG endonuclease"/>
    <property type="match status" value="1"/>
</dbReference>
<dbReference type="InterPro" id="IPR000305">
    <property type="entry name" value="GIY-YIG_endonuc"/>
</dbReference>
<sequence>MAAFTYMLRCADGTYYVGSTRSLELRLHQHQSGEGATYTRERLPVELVWHEEHEHIGDAFNREKQVQRWSRAKREALIRMDYGALPSLSKKKF</sequence>